<feature type="compositionally biased region" description="Low complexity" evidence="1">
    <location>
        <begin position="356"/>
        <end position="371"/>
    </location>
</feature>
<protein>
    <submittedName>
        <fullName evidence="2">Uncharacterized protein</fullName>
    </submittedName>
</protein>
<dbReference type="PANTHER" id="PTHR36486:SF2">
    <property type="entry name" value="OS01G0977800 PROTEIN"/>
    <property type="match status" value="1"/>
</dbReference>
<keyword evidence="3" id="KW-1185">Reference proteome</keyword>
<dbReference type="AlphaFoldDB" id="A0AAD8GRD6"/>
<evidence type="ECO:0000256" key="1">
    <source>
        <dbReference type="SAM" id="MobiDB-lite"/>
    </source>
</evidence>
<organism evidence="2 3">
    <name type="scientific">Heracleum sosnowskyi</name>
    <dbReference type="NCBI Taxonomy" id="360622"/>
    <lineage>
        <taxon>Eukaryota</taxon>
        <taxon>Viridiplantae</taxon>
        <taxon>Streptophyta</taxon>
        <taxon>Embryophyta</taxon>
        <taxon>Tracheophyta</taxon>
        <taxon>Spermatophyta</taxon>
        <taxon>Magnoliopsida</taxon>
        <taxon>eudicotyledons</taxon>
        <taxon>Gunneridae</taxon>
        <taxon>Pentapetalae</taxon>
        <taxon>asterids</taxon>
        <taxon>campanulids</taxon>
        <taxon>Apiales</taxon>
        <taxon>Apiaceae</taxon>
        <taxon>Apioideae</taxon>
        <taxon>apioid superclade</taxon>
        <taxon>Tordylieae</taxon>
        <taxon>Tordyliinae</taxon>
        <taxon>Heracleum</taxon>
    </lineage>
</organism>
<sequence length="421" mass="46526">MAGDIATLAKARRELEELYSGIPDESVNLTFQDFAQVKQLPTTHNMERKASGTLVISSNNNIVKSSSSSSSALTKLPSLDFSKAFEDASIIHHHNRNNINLQHGHQSSRNNSYYVGTTTDHHQDSTVHGRKFTSSFMDHYGEEAALHTSQLGTSTDRPPPRASGQDSNYNVNYGHGNHASHHNHHHHLPDHHNSHHQAISNTASGYHHHHHQQQSAGFTGLSSDHHHDIISSSGTSSMMMSNNFMDGSSIGGTRRRRPGIPHSNICSICSVYIYLFRNNRCLVCGRVYCRQCVSIGMGEMTEGRKCIQCLGKRFSQRYIDRAGKTGGCCMGFLDSSSTSRAKQREIEWAEKGARKSGGSNTNTNTGTATPSRNYNNYSRSEVSPRTPTHGVHRSTPPPPDFSSPYSPYSTHSPASTYHFPL</sequence>
<feature type="compositionally biased region" description="Polar residues" evidence="1">
    <location>
        <begin position="372"/>
        <end position="386"/>
    </location>
</feature>
<dbReference type="Proteomes" id="UP001237642">
    <property type="component" value="Unassembled WGS sequence"/>
</dbReference>
<feature type="compositionally biased region" description="Low complexity" evidence="1">
    <location>
        <begin position="230"/>
        <end position="252"/>
    </location>
</feature>
<feature type="compositionally biased region" description="Basic residues" evidence="1">
    <location>
        <begin position="178"/>
        <end position="195"/>
    </location>
</feature>
<comment type="caution">
    <text evidence="2">The sequence shown here is derived from an EMBL/GenBank/DDBJ whole genome shotgun (WGS) entry which is preliminary data.</text>
</comment>
<proteinExistence type="predicted"/>
<dbReference type="PANTHER" id="PTHR36486">
    <property type="entry name" value="OS01G0977800 PROTEIN"/>
    <property type="match status" value="1"/>
</dbReference>
<dbReference type="EMBL" id="JAUIZM010000014">
    <property type="protein sequence ID" value="KAK1353124.1"/>
    <property type="molecule type" value="Genomic_DNA"/>
</dbReference>
<evidence type="ECO:0000313" key="3">
    <source>
        <dbReference type="Proteomes" id="UP001237642"/>
    </source>
</evidence>
<name>A0AAD8GRD6_9APIA</name>
<feature type="compositionally biased region" description="Low complexity" evidence="1">
    <location>
        <begin position="402"/>
        <end position="421"/>
    </location>
</feature>
<gene>
    <name evidence="2" type="ORF">POM88_052962</name>
</gene>
<reference evidence="2" key="2">
    <citation type="submission" date="2023-05" db="EMBL/GenBank/DDBJ databases">
        <authorList>
            <person name="Schelkunov M.I."/>
        </authorList>
    </citation>
    <scope>NUCLEOTIDE SEQUENCE</scope>
    <source>
        <strain evidence="2">Hsosn_3</strain>
        <tissue evidence="2">Leaf</tissue>
    </source>
</reference>
<feature type="region of interest" description="Disordered" evidence="1">
    <location>
        <begin position="148"/>
        <end position="257"/>
    </location>
</feature>
<dbReference type="InterPro" id="IPR053057">
    <property type="entry name" value="XLG_GTP-binding"/>
</dbReference>
<evidence type="ECO:0000313" key="2">
    <source>
        <dbReference type="EMBL" id="KAK1353124.1"/>
    </source>
</evidence>
<accession>A0AAD8GRD6</accession>
<feature type="region of interest" description="Disordered" evidence="1">
    <location>
        <begin position="349"/>
        <end position="421"/>
    </location>
</feature>
<reference evidence="2" key="1">
    <citation type="submission" date="2023-02" db="EMBL/GenBank/DDBJ databases">
        <title>Genome of toxic invasive species Heracleum sosnowskyi carries increased number of genes despite the absence of recent whole-genome duplications.</title>
        <authorList>
            <person name="Schelkunov M."/>
            <person name="Shtratnikova V."/>
            <person name="Makarenko M."/>
            <person name="Klepikova A."/>
            <person name="Omelchenko D."/>
            <person name="Novikova G."/>
            <person name="Obukhova E."/>
            <person name="Bogdanov V."/>
            <person name="Penin A."/>
            <person name="Logacheva M."/>
        </authorList>
    </citation>
    <scope>NUCLEOTIDE SEQUENCE</scope>
    <source>
        <strain evidence="2">Hsosn_3</strain>
        <tissue evidence="2">Leaf</tissue>
    </source>
</reference>